<organism evidence="2 3">
    <name type="scientific">Mytilus coruscus</name>
    <name type="common">Sea mussel</name>
    <dbReference type="NCBI Taxonomy" id="42192"/>
    <lineage>
        <taxon>Eukaryota</taxon>
        <taxon>Metazoa</taxon>
        <taxon>Spiralia</taxon>
        <taxon>Lophotrochozoa</taxon>
        <taxon>Mollusca</taxon>
        <taxon>Bivalvia</taxon>
        <taxon>Autobranchia</taxon>
        <taxon>Pteriomorphia</taxon>
        <taxon>Mytilida</taxon>
        <taxon>Mytiloidea</taxon>
        <taxon>Mytilidae</taxon>
        <taxon>Mytilinae</taxon>
        <taxon>Mytilus</taxon>
    </lineage>
</organism>
<dbReference type="EMBL" id="CACVKT020007644">
    <property type="protein sequence ID" value="CAC5409490.1"/>
    <property type="molecule type" value="Genomic_DNA"/>
</dbReference>
<evidence type="ECO:0000313" key="3">
    <source>
        <dbReference type="Proteomes" id="UP000507470"/>
    </source>
</evidence>
<dbReference type="OrthoDB" id="6151791at2759"/>
<dbReference type="InterPro" id="IPR028001">
    <property type="entry name" value="SAXO5"/>
</dbReference>
<evidence type="ECO:0000256" key="1">
    <source>
        <dbReference type="SAM" id="MobiDB-lite"/>
    </source>
</evidence>
<dbReference type="AlphaFoldDB" id="A0A6J8DRM4"/>
<protein>
    <submittedName>
        <fullName evidence="2">Uncharacterized protein</fullName>
    </submittedName>
</protein>
<gene>
    <name evidence="2" type="ORF">MCOR_42771</name>
</gene>
<dbReference type="Pfam" id="PF15373">
    <property type="entry name" value="SAXO5-like"/>
    <property type="match status" value="1"/>
</dbReference>
<dbReference type="Proteomes" id="UP000507470">
    <property type="component" value="Unassembled WGS sequence"/>
</dbReference>
<proteinExistence type="predicted"/>
<name>A0A6J8DRM4_MYTCO</name>
<reference evidence="2 3" key="1">
    <citation type="submission" date="2020-06" db="EMBL/GenBank/DDBJ databases">
        <authorList>
            <person name="Li R."/>
            <person name="Bekaert M."/>
        </authorList>
    </citation>
    <scope>NUCLEOTIDE SEQUENCE [LARGE SCALE GENOMIC DNA]</scope>
    <source>
        <strain evidence="3">wild</strain>
    </source>
</reference>
<accession>A0A6J8DRM4</accession>
<dbReference type="PANTHER" id="PTHR34828">
    <property type="entry name" value="TESTIS-EXPRESSED PROTEIN 45"/>
    <property type="match status" value="1"/>
</dbReference>
<dbReference type="PANTHER" id="PTHR34828:SF1">
    <property type="entry name" value="TESTIS-EXPRESSED PROTEIN 45"/>
    <property type="match status" value="1"/>
</dbReference>
<evidence type="ECO:0000313" key="2">
    <source>
        <dbReference type="EMBL" id="CAC5409490.1"/>
    </source>
</evidence>
<keyword evidence="3" id="KW-1185">Reference proteome</keyword>
<feature type="region of interest" description="Disordered" evidence="1">
    <location>
        <begin position="244"/>
        <end position="276"/>
    </location>
</feature>
<sequence length="606" mass="68963">MSKIKRANLKNLLKGKDYDAYHLDNDQINTSSVNRIEFIMRDSMQVDKPIIEPLSGTDFLSSTNFQVAQDTTESRKGLGSIFKTDYPPYNHYGRDAQADRPVLAEVMHRDQSYFKGDQSESTKAYEYRYLKKPVVTDSYQTLRATNFKTDRDLNKVDVFGTMHNHYFIPKVNNDYQRIGPATNTHQSHIPNGDPDKITQPWSDYNDKFRGHDTSVVKVFRAPSMHEGGPPTVKGDERLSNFNTTHNLMFPDKSQPRVKSLSAPTGTNVPKGDPDKVLQRDTTMKESYNDLTNQHKHNPYLKSEVSGVLRRTNFQSEDCYKENDYFSTAIRSYQPTSVPVDRYKPIKHRNHSDFPPGDMENSRVLERVNTTTARVYHGNPPLGIHNTIISGANLRTKSKVSFGEPQLNRSFYDTTNCDTFKGVKVPYTYDRTKFHKESSIPVNYYSKEEKDHSSSFTDYRDPVQAKMIPHSTALNNLKMSHILPPLSGPQRHNTTHQVMFTPKESEKYSYDSGRLQRSSVPLGTMTLILMQLGGIPYHCSNGSDIDTEEESPIIVQMAVILMQLGGLPIIVQMAVILMQLGGTPYHCSNGSDIDAARRDSLSLFKWQ</sequence>